<name>A0A0K2VMT0_MESPL</name>
<dbReference type="Proteomes" id="UP000182888">
    <property type="component" value="Unassembled WGS sequence"/>
</dbReference>
<gene>
    <name evidence="2" type="ORF">MPL1032_10273</name>
</gene>
<sequence>MSRIMLQLVRLPDWDRRLARLVSSIGVEPGIWGQSDCLMTAAAGIEAVTGVDIMKPWRGRYKSEAGAARLMRKEGCESVEDVLGTFFGLPEVGRLLAMRGDVGVVESGGQLCCGFICDRGFLVRTETGRILLPQTAIKTAFKVG</sequence>
<dbReference type="Pfam" id="PF22262">
    <property type="entry name" value="DUF6950"/>
    <property type="match status" value="1"/>
</dbReference>
<evidence type="ECO:0000259" key="1">
    <source>
        <dbReference type="Pfam" id="PF22262"/>
    </source>
</evidence>
<accession>A0A0K2VMT0</accession>
<dbReference type="EMBL" id="CCND01000001">
    <property type="protein sequence ID" value="CDX49236.1"/>
    <property type="molecule type" value="Genomic_DNA"/>
</dbReference>
<dbReference type="AlphaFoldDB" id="A0A0K2VMT0"/>
<evidence type="ECO:0000313" key="3">
    <source>
        <dbReference type="Proteomes" id="UP000182888"/>
    </source>
</evidence>
<protein>
    <recommendedName>
        <fullName evidence="1">DUF6950 domain-containing protein</fullName>
    </recommendedName>
</protein>
<evidence type="ECO:0000313" key="2">
    <source>
        <dbReference type="EMBL" id="CDX49236.1"/>
    </source>
</evidence>
<proteinExistence type="predicted"/>
<reference evidence="3" key="1">
    <citation type="submission" date="2014-08" db="EMBL/GenBank/DDBJ databases">
        <authorList>
            <person name="Edwards T."/>
        </authorList>
    </citation>
    <scope>NUCLEOTIDE SEQUENCE [LARGE SCALE GENOMIC DNA]</scope>
</reference>
<dbReference type="InterPro" id="IPR053802">
    <property type="entry name" value="DUF6950"/>
</dbReference>
<organism evidence="2 3">
    <name type="scientific">Mesorhizobium plurifarium</name>
    <dbReference type="NCBI Taxonomy" id="69974"/>
    <lineage>
        <taxon>Bacteria</taxon>
        <taxon>Pseudomonadati</taxon>
        <taxon>Pseudomonadota</taxon>
        <taxon>Alphaproteobacteria</taxon>
        <taxon>Hyphomicrobiales</taxon>
        <taxon>Phyllobacteriaceae</taxon>
        <taxon>Mesorhizobium</taxon>
    </lineage>
</organism>
<feature type="domain" description="DUF6950" evidence="1">
    <location>
        <begin position="10"/>
        <end position="143"/>
    </location>
</feature>